<dbReference type="SUPFAM" id="SSF51126">
    <property type="entry name" value="Pectin lyase-like"/>
    <property type="match status" value="2"/>
</dbReference>
<dbReference type="Proteomes" id="UP001281761">
    <property type="component" value="Unassembled WGS sequence"/>
</dbReference>
<feature type="chain" id="PRO_5046027514" evidence="1">
    <location>
        <begin position="19"/>
        <end position="1496"/>
    </location>
</feature>
<protein>
    <submittedName>
        <fullName evidence="2">Uncharacterized protein</fullName>
    </submittedName>
</protein>
<evidence type="ECO:0000313" key="2">
    <source>
        <dbReference type="EMBL" id="KAK2946287.1"/>
    </source>
</evidence>
<proteinExistence type="predicted"/>
<comment type="caution">
    <text evidence="2">The sequence shown here is derived from an EMBL/GenBank/DDBJ whole genome shotgun (WGS) entry which is preliminary data.</text>
</comment>
<name>A0ABQ9X5V6_9EUKA</name>
<keyword evidence="3" id="KW-1185">Reference proteome</keyword>
<evidence type="ECO:0000256" key="1">
    <source>
        <dbReference type="SAM" id="SignalP"/>
    </source>
</evidence>
<dbReference type="InterPro" id="IPR011050">
    <property type="entry name" value="Pectin_lyase_fold/virulence"/>
</dbReference>
<keyword evidence="1" id="KW-0732">Signal</keyword>
<reference evidence="2 3" key="1">
    <citation type="journal article" date="2022" name="bioRxiv">
        <title>Genomics of Preaxostyla Flagellates Illuminates Evolutionary Transitions and the Path Towards Mitochondrial Loss.</title>
        <authorList>
            <person name="Novak L.V.F."/>
            <person name="Treitli S.C."/>
            <person name="Pyrih J."/>
            <person name="Halakuc P."/>
            <person name="Pipaliya S.V."/>
            <person name="Vacek V."/>
            <person name="Brzon O."/>
            <person name="Soukal P."/>
            <person name="Eme L."/>
            <person name="Dacks J.B."/>
            <person name="Karnkowska A."/>
            <person name="Elias M."/>
            <person name="Hampl V."/>
        </authorList>
    </citation>
    <scope>NUCLEOTIDE SEQUENCE [LARGE SCALE GENOMIC DNA]</scope>
    <source>
        <strain evidence="2">NAU3</strain>
        <tissue evidence="2">Gut</tissue>
    </source>
</reference>
<accession>A0ABQ9X5V6</accession>
<dbReference type="EMBL" id="JARBJD010000232">
    <property type="protein sequence ID" value="KAK2946287.1"/>
    <property type="molecule type" value="Genomic_DNA"/>
</dbReference>
<gene>
    <name evidence="2" type="ORF">BLNAU_18808</name>
</gene>
<feature type="signal peptide" evidence="1">
    <location>
        <begin position="1"/>
        <end position="18"/>
    </location>
</feature>
<evidence type="ECO:0000313" key="3">
    <source>
        <dbReference type="Proteomes" id="UP001281761"/>
    </source>
</evidence>
<sequence>MMFGILIFLLPFITSSSPEVPHAVYVDLRKEIASFRENQNGTSNEDAIRLGNTIYHTESLVFTSACMNLVGTYGTTLVHSSSLSLNANTQNGDSWKTTGHKMGMGSILLLQNSSMGLEGIWMKMNENTKSSPSPHRLSYSSGQTHHLSTLVGSELSLTSCKLTVSSESPGFLIGSDSWFGEESSISLRRCQIFGMNGNIRPLTKILSSGLSSSVAISVSSLSLDSFGIVSGNSLLFDVCSSKSGDVRNCEVFSSLTSSSFRNLTSTRNGGLQMPCRLSQQSHGLTITETVGALQGTILQDHNFGGSHLCTNTTFSACRSSYPTIPDFTTAPGFSRFLVELHKLKLSSYDFVDQTVHRHTFWSPISSYPPPPEQYIFPTPFTPITFTDCTFTDLKDETQDSSLGGGALHFYTSSPLLVKNCTFTNCVTTYGNGGAIIVQDDYTHNPQQIRVESTTFKHCSSLSGDGGGICVRPEVTLDLVSSNFENCSAVTGKGGAVCAQNCAVSFSTFKDNKAQTSGGLACSSGLTINFCHFEGNEATREPDFTEDQSEHLFPLFGISFSDAHWEAQSDLLFVRSGGTDTAPCTFDQPCSLLSTTVSLAPVDGSVEVQVGTGSFGSATVSSTQKLTLNGLFTETDIQETPKTTSFSVEVKDDSSLSIDTFTLFPLPGKPLVFIPSGASGVQINMTHLRLSGSGITAVSFDFQAGTVTLTKSCFKSLSDIQCSLISVAGTAELSISGCVFIDIEIEASVINVNGGSLSVTSPTSFRRITRTEGTGSAAIDAQNPQSLTIHASFFHCHSIAGEAGALHIDSSEVQFDGELKVFMIGNKGQNGQTAHDIFFSGVTQEELLTSSFSSSSDQPQIMSDTNLEIQLQRIKNITVVDDMVADITTSGEHTIPAHSLESTDLSVLMDQSSFNLTLSTSAQCVLTFSPLHIQSGTVSIHTWEDKIKPIVTQTSKIDEPLFKITTQNGDDTDLTINSFRILLNTQLTAPMIRVDPQSYFKLEKSIVSSDGGVSHRPFARSEGCIAIEAVLFINLQFDGCSCIETTGGNMSFNGGYDFSIAGIYSLSTTVDGAFLNAVSANVKVQNAIIVDCHARNGGAIFTKDCLQIDFTSYFIDCSAEERGGGFCSEHSGSISQKADFLSNSDLANCHAKLGGGFFLEIAPLMDVMIGSNQDIAYFGQELSLCLFEGCSAEKGAGGYLDGEVGPSAESFISSHNSINDVLCKGSEFFITQSLAESILRKGDLQSSFFLSYCSLSSRSESDDGPYKHVEVEGYPQHSFNFEPPNIGVLSSSTLESSPCIGEYFSIFCSSLSHIIDRFHTQTDNGRFLQVPIKLKDTLFIFETARVTKQSIKLILTDEGYPPPERTAIAFGNNHKSDTTVFIVDTSGSVELSELKVDWKVNLALCQLIDRTASMSILECEIKIASALSFPLITCQAGTLVISDSSYSSTTSDTFNHSLVLSRLSTSFASNSAQSEMNFTGFGSGPHLTHPQKTSPLF</sequence>
<organism evidence="2 3">
    <name type="scientific">Blattamonas nauphoetae</name>
    <dbReference type="NCBI Taxonomy" id="2049346"/>
    <lineage>
        <taxon>Eukaryota</taxon>
        <taxon>Metamonada</taxon>
        <taxon>Preaxostyla</taxon>
        <taxon>Oxymonadida</taxon>
        <taxon>Blattamonas</taxon>
    </lineage>
</organism>